<dbReference type="InterPro" id="IPR000531">
    <property type="entry name" value="Beta-barrel_TonB"/>
</dbReference>
<evidence type="ECO:0000313" key="14">
    <source>
        <dbReference type="Proteomes" id="UP000184287"/>
    </source>
</evidence>
<feature type="signal peptide" evidence="10">
    <location>
        <begin position="1"/>
        <end position="32"/>
    </location>
</feature>
<keyword evidence="10" id="KW-0732">Signal</keyword>
<dbReference type="InterPro" id="IPR008969">
    <property type="entry name" value="CarboxyPept-like_regulatory"/>
</dbReference>
<name>A0A1M5PRU1_9SPHI</name>
<keyword evidence="3 8" id="KW-1134">Transmembrane beta strand</keyword>
<dbReference type="Pfam" id="PF13620">
    <property type="entry name" value="CarboxypepD_reg"/>
    <property type="match status" value="1"/>
</dbReference>
<dbReference type="SUPFAM" id="SSF56935">
    <property type="entry name" value="Porins"/>
    <property type="match status" value="1"/>
</dbReference>
<evidence type="ECO:0000256" key="5">
    <source>
        <dbReference type="ARBA" id="ARBA00023077"/>
    </source>
</evidence>
<dbReference type="InterPro" id="IPR012910">
    <property type="entry name" value="Plug_dom"/>
</dbReference>
<dbReference type="Proteomes" id="UP000184287">
    <property type="component" value="Unassembled WGS sequence"/>
</dbReference>
<dbReference type="Gene3D" id="2.60.40.1120">
    <property type="entry name" value="Carboxypeptidase-like, regulatory domain"/>
    <property type="match status" value="1"/>
</dbReference>
<dbReference type="Gene3D" id="2.40.170.20">
    <property type="entry name" value="TonB-dependent receptor, beta-barrel domain"/>
    <property type="match status" value="1"/>
</dbReference>
<evidence type="ECO:0000256" key="9">
    <source>
        <dbReference type="RuleBase" id="RU003357"/>
    </source>
</evidence>
<feature type="chain" id="PRO_5009913012" evidence="10">
    <location>
        <begin position="33"/>
        <end position="1100"/>
    </location>
</feature>
<evidence type="ECO:0000256" key="1">
    <source>
        <dbReference type="ARBA" id="ARBA00004571"/>
    </source>
</evidence>
<keyword evidence="4 8" id="KW-0812">Transmembrane</keyword>
<accession>A0A1M5PRU1</accession>
<keyword evidence="14" id="KW-1185">Reference proteome</keyword>
<dbReference type="STRING" id="288992.SAMN04488522_11066"/>
<protein>
    <submittedName>
        <fullName evidence="13">TonB-linked outer membrane protein, SusC/RagA family</fullName>
    </submittedName>
</protein>
<dbReference type="GO" id="GO:0009279">
    <property type="term" value="C:cell outer membrane"/>
    <property type="evidence" value="ECO:0007669"/>
    <property type="project" value="UniProtKB-SubCell"/>
</dbReference>
<dbReference type="InterPro" id="IPR036942">
    <property type="entry name" value="Beta-barrel_TonB_sf"/>
</dbReference>
<dbReference type="Gene3D" id="2.170.130.10">
    <property type="entry name" value="TonB-dependent receptor, plug domain"/>
    <property type="match status" value="1"/>
</dbReference>
<dbReference type="Pfam" id="PF00593">
    <property type="entry name" value="TonB_dep_Rec_b-barrel"/>
    <property type="match status" value="1"/>
</dbReference>
<keyword evidence="2 8" id="KW-0813">Transport</keyword>
<evidence type="ECO:0000256" key="3">
    <source>
        <dbReference type="ARBA" id="ARBA00022452"/>
    </source>
</evidence>
<keyword evidence="6 8" id="KW-0472">Membrane</keyword>
<dbReference type="SUPFAM" id="SSF49464">
    <property type="entry name" value="Carboxypeptidase regulatory domain-like"/>
    <property type="match status" value="1"/>
</dbReference>
<dbReference type="AlphaFoldDB" id="A0A1M5PRU1"/>
<evidence type="ECO:0000313" key="13">
    <source>
        <dbReference type="EMBL" id="SHH04508.1"/>
    </source>
</evidence>
<dbReference type="Pfam" id="PF07715">
    <property type="entry name" value="Plug"/>
    <property type="match status" value="1"/>
</dbReference>
<evidence type="ECO:0000256" key="2">
    <source>
        <dbReference type="ARBA" id="ARBA00022448"/>
    </source>
</evidence>
<dbReference type="InterPro" id="IPR023996">
    <property type="entry name" value="TonB-dep_OMP_SusC/RagA"/>
</dbReference>
<dbReference type="InterPro" id="IPR037066">
    <property type="entry name" value="Plug_dom_sf"/>
</dbReference>
<reference evidence="14" key="1">
    <citation type="submission" date="2016-11" db="EMBL/GenBank/DDBJ databases">
        <authorList>
            <person name="Varghese N."/>
            <person name="Submissions S."/>
        </authorList>
    </citation>
    <scope>NUCLEOTIDE SEQUENCE [LARGE SCALE GENOMIC DNA]</scope>
    <source>
        <strain evidence="14">DSM 16990</strain>
    </source>
</reference>
<dbReference type="OrthoDB" id="604358at2"/>
<organism evidence="13 14">
    <name type="scientific">Pedobacter caeni</name>
    <dbReference type="NCBI Taxonomy" id="288992"/>
    <lineage>
        <taxon>Bacteria</taxon>
        <taxon>Pseudomonadati</taxon>
        <taxon>Bacteroidota</taxon>
        <taxon>Sphingobacteriia</taxon>
        <taxon>Sphingobacteriales</taxon>
        <taxon>Sphingobacteriaceae</taxon>
        <taxon>Pedobacter</taxon>
    </lineage>
</organism>
<dbReference type="InterPro" id="IPR023997">
    <property type="entry name" value="TonB-dep_OMP_SusC/RagA_CS"/>
</dbReference>
<evidence type="ECO:0000259" key="12">
    <source>
        <dbReference type="Pfam" id="PF07715"/>
    </source>
</evidence>
<evidence type="ECO:0000256" key="10">
    <source>
        <dbReference type="SAM" id="SignalP"/>
    </source>
</evidence>
<dbReference type="NCBIfam" id="TIGR04057">
    <property type="entry name" value="SusC_RagA_signa"/>
    <property type="match status" value="1"/>
</dbReference>
<feature type="domain" description="TonB-dependent receptor plug" evidence="12">
    <location>
        <begin position="138"/>
        <end position="246"/>
    </location>
</feature>
<proteinExistence type="inferred from homology"/>
<gene>
    <name evidence="13" type="ORF">SAMN04488522_11066</name>
</gene>
<evidence type="ECO:0000256" key="8">
    <source>
        <dbReference type="PROSITE-ProRule" id="PRU01360"/>
    </source>
</evidence>
<dbReference type="RefSeq" id="WP_073239046.1">
    <property type="nucleotide sequence ID" value="NZ_FQUQ01000010.1"/>
</dbReference>
<comment type="subcellular location">
    <subcellularLocation>
        <location evidence="1 8">Cell outer membrane</location>
        <topology evidence="1 8">Multi-pass membrane protein</topology>
    </subcellularLocation>
</comment>
<dbReference type="NCBIfam" id="TIGR04056">
    <property type="entry name" value="OMP_RagA_SusC"/>
    <property type="match status" value="1"/>
</dbReference>
<keyword evidence="5 9" id="KW-0798">TonB box</keyword>
<sequence>MQLNFTHFFEHRGRKRLLLFLFILSITQVALAQQGSGVTGAVNDEKGLPLIGVSVIASNESIQLRRVTSSDSKGFFSFTDLPTGKGYSFTLSYIGFRTQHLKNYEVKEGEKITLIVKMPEDLSDLNEVVVVGYGTQKKVNLTGAVASINSKTLEDRPIANITQGLQGASPNLNISFGDGRPGAAGKINIRGFTSINSGKTGGGPLVLIDGVPGSINSINPRDVSNISVLKDASSAAIYGARAAFGVILVTTKNGKSGKTTVSYSNNFGWSRPTISTDFMTDGYDAAKMNDQAFLSSVGDTYTKYTDEDYAYLLRRKTDKSLPDYIIDNRKGKDQYVYYGSTDWWHTIFRDTQTSMNHSLSIAGGGENSDFFISGRLYQQNGMMKLNQDQYKAYNLRAKINTKVNKWLSIGNNLQFNASNYDYPGWGVNSNFVSVSVHALPSYLPVNPDGTATYRTELNNYTIGDGIFADLLHGKSKGNEKKYEFINLFNVTAKIAEGLELKGTYSYTFNPYSDWSRRTQAPWSIYPGVISQFGYDQLGETNYTKQAHVVNLYGDYTKTLGAHTFKALLGYNQELNTYKRVFAQRKDLVSQDLNDLDLGSGDVLANGNANEYALLGGFFRLNYDYAGKYLLELNGRYDGTSKFPPGHRFGFFPSVSAGWRVSQESFFSPLKSVFNELKFRGSYGSLGNQQEAATYGYIPLLSRGPASNIPPYIMDGKKVEYLSSPIPISNNLTWEKARSANFGMDASFFSNRLSASFDYYVRNTIDMLTNGKTVSAVYGADSPKENVADLRSKGWELAINWNSSGTLAGKPFRWNAGLGISDYKAEITRFDNPKNLLDSYYQGQQIGSIWGYRVNGFFQTDAEAQAYPINQDYVNQQRLRAPGNWSKLAAGDMRFADLNGDGIVNNGQNTLDDHGDLEIIGNSLPRYSYGINAGVNWGDFDLSVIFQGVGKQQWYPGNNADKFWGPYSRPYFSFVPKDFMNDVWTPENPNAYFPRLRGYEALNDRGQLNVKNDRYLQNLAYLRLKNLTIGYSLPENLTKKIKLSRARIYISGENLFTFSKLRSNYIDPEQAAGDYNNSTEDANARVYPFNRMYSFGLDISF</sequence>
<feature type="domain" description="TonB-dependent receptor-like beta-barrel" evidence="11">
    <location>
        <begin position="415"/>
        <end position="936"/>
    </location>
</feature>
<evidence type="ECO:0000256" key="6">
    <source>
        <dbReference type="ARBA" id="ARBA00023136"/>
    </source>
</evidence>
<evidence type="ECO:0000256" key="4">
    <source>
        <dbReference type="ARBA" id="ARBA00022692"/>
    </source>
</evidence>
<dbReference type="InterPro" id="IPR039426">
    <property type="entry name" value="TonB-dep_rcpt-like"/>
</dbReference>
<evidence type="ECO:0000259" key="11">
    <source>
        <dbReference type="Pfam" id="PF00593"/>
    </source>
</evidence>
<comment type="similarity">
    <text evidence="8 9">Belongs to the TonB-dependent receptor family.</text>
</comment>
<dbReference type="PROSITE" id="PS52016">
    <property type="entry name" value="TONB_DEPENDENT_REC_3"/>
    <property type="match status" value="1"/>
</dbReference>
<dbReference type="EMBL" id="FQUQ01000010">
    <property type="protein sequence ID" value="SHH04508.1"/>
    <property type="molecule type" value="Genomic_DNA"/>
</dbReference>
<evidence type="ECO:0000256" key="7">
    <source>
        <dbReference type="ARBA" id="ARBA00023237"/>
    </source>
</evidence>
<keyword evidence="7 8" id="KW-0998">Cell outer membrane</keyword>